<comment type="catalytic activity">
    <reaction evidence="1">
        <text>Cleavage of an N-acetyl or N-formyl amino acid from the N-terminus of a polypeptide.</text>
        <dbReference type="EC" id="3.4.19.1"/>
    </reaction>
</comment>
<dbReference type="SUPFAM" id="SSF82171">
    <property type="entry name" value="DPP6 N-terminal domain-like"/>
    <property type="match status" value="1"/>
</dbReference>
<comment type="similarity">
    <text evidence="3">Belongs to the peptidase S9C family.</text>
</comment>
<evidence type="ECO:0000256" key="6">
    <source>
        <dbReference type="ARBA" id="ARBA00022490"/>
    </source>
</evidence>
<evidence type="ECO:0000256" key="8">
    <source>
        <dbReference type="SAM" id="SignalP"/>
    </source>
</evidence>
<evidence type="ECO:0000259" key="9">
    <source>
        <dbReference type="Pfam" id="PF00326"/>
    </source>
</evidence>
<dbReference type="Pfam" id="PF00326">
    <property type="entry name" value="Peptidase_S9"/>
    <property type="match status" value="1"/>
</dbReference>
<dbReference type="GO" id="GO:0008242">
    <property type="term" value="F:omega peptidase activity"/>
    <property type="evidence" value="ECO:0007669"/>
    <property type="project" value="UniProtKB-EC"/>
</dbReference>
<proteinExistence type="inferred from homology"/>
<evidence type="ECO:0000313" key="12">
    <source>
        <dbReference type="Proteomes" id="UP001530293"/>
    </source>
</evidence>
<keyword evidence="7" id="KW-0378">Hydrolase</keyword>
<protein>
    <recommendedName>
        <fullName evidence="5">acylaminoacyl-peptidase</fullName>
        <ecNumber evidence="5">3.4.19.1</ecNumber>
    </recommendedName>
</protein>
<feature type="signal peptide" evidence="8">
    <location>
        <begin position="1"/>
        <end position="23"/>
    </location>
</feature>
<evidence type="ECO:0000256" key="2">
    <source>
        <dbReference type="ARBA" id="ARBA00004496"/>
    </source>
</evidence>
<evidence type="ECO:0000259" key="10">
    <source>
        <dbReference type="Pfam" id="PF19283"/>
    </source>
</evidence>
<dbReference type="PANTHER" id="PTHR42776:SF4">
    <property type="entry name" value="ACYLAMINO-ACID-RELEASING ENZYME"/>
    <property type="match status" value="1"/>
</dbReference>
<dbReference type="Pfam" id="PF19283">
    <property type="entry name" value="APEH_N"/>
    <property type="match status" value="1"/>
</dbReference>
<evidence type="ECO:0000256" key="3">
    <source>
        <dbReference type="ARBA" id="ARBA00010040"/>
    </source>
</evidence>
<dbReference type="SUPFAM" id="SSF53474">
    <property type="entry name" value="alpha/beta-Hydrolases"/>
    <property type="match status" value="2"/>
</dbReference>
<feature type="chain" id="PRO_5044893060" description="acylaminoacyl-peptidase" evidence="8">
    <location>
        <begin position="24"/>
        <end position="1005"/>
    </location>
</feature>
<keyword evidence="12" id="KW-1185">Reference proteome</keyword>
<keyword evidence="8" id="KW-0732">Signal</keyword>
<dbReference type="EC" id="3.4.19.1" evidence="5"/>
<gene>
    <name evidence="11" type="ORF">ACHAWU_006816</name>
</gene>
<evidence type="ECO:0000256" key="1">
    <source>
        <dbReference type="ARBA" id="ARBA00000721"/>
    </source>
</evidence>
<dbReference type="InterPro" id="IPR045550">
    <property type="entry name" value="AARE_N"/>
</dbReference>
<comment type="caution">
    <text evidence="11">The sequence shown here is derived from an EMBL/GenBank/DDBJ whole genome shotgun (WGS) entry which is preliminary data.</text>
</comment>
<comment type="subcellular location">
    <subcellularLocation>
        <location evidence="2">Cytoplasm</location>
    </subcellularLocation>
</comment>
<evidence type="ECO:0000256" key="4">
    <source>
        <dbReference type="ARBA" id="ARBA00011881"/>
    </source>
</evidence>
<evidence type="ECO:0000256" key="5">
    <source>
        <dbReference type="ARBA" id="ARBA00012917"/>
    </source>
</evidence>
<feature type="domain" description="Peptidase S9 prolyl oligopeptidase catalytic" evidence="9">
    <location>
        <begin position="655"/>
        <end position="712"/>
    </location>
</feature>
<dbReference type="Proteomes" id="UP001530293">
    <property type="component" value="Unassembled WGS sequence"/>
</dbReference>
<comment type="subunit">
    <text evidence="4">Homotetramer.</text>
</comment>
<organism evidence="11 12">
    <name type="scientific">Discostella pseudostelligera</name>
    <dbReference type="NCBI Taxonomy" id="259834"/>
    <lineage>
        <taxon>Eukaryota</taxon>
        <taxon>Sar</taxon>
        <taxon>Stramenopiles</taxon>
        <taxon>Ochrophyta</taxon>
        <taxon>Bacillariophyta</taxon>
        <taxon>Coscinodiscophyceae</taxon>
        <taxon>Thalassiosirophycidae</taxon>
        <taxon>Stephanodiscales</taxon>
        <taxon>Stephanodiscaceae</taxon>
        <taxon>Discostella</taxon>
    </lineage>
</organism>
<reference evidence="11 12" key="1">
    <citation type="submission" date="2024-10" db="EMBL/GenBank/DDBJ databases">
        <title>Updated reference genomes for cyclostephanoid diatoms.</title>
        <authorList>
            <person name="Roberts W.R."/>
            <person name="Alverson A.J."/>
        </authorList>
    </citation>
    <scope>NUCLEOTIDE SEQUENCE [LARGE SCALE GENOMIC DNA]</scope>
    <source>
        <strain evidence="11 12">AJA232-27</strain>
    </source>
</reference>
<sequence>MDFIGRVLLLIACLIQLIHLVQSSLVSHPSLSVNFFPARWQHSTATVFTGASRRRSPTRLRTMSSQTQDLDDASAYHDFVSAAVDFNSVYSRNGIVTAIRSVRDIDTNTRRQFIYNIPLPSKDGSSQSPRLAPPTEIPTKIKARIPSPSGSKIAILAEEIISSSSGGTTNNASNKRCVFEIWTNDGHRLANRIILPTDKHGAVCTDFAWFGGISWSPDETALVYAAEVNKPTTRTFFDTPSSKMDENTIIGSQHVLGVGKGEVWGEKYETTALLGLFCLHVETGKIGAIENVPGFIAKDTPCMEGGYVLGQPIFSPCGTSVVYTGWDAGAGGDMPRRLGAIYCFHRPCKIYSSNVTELLSQLANPTESDVTPTSGAAYACLTPDDRIARSPKFSKPADGLSRLAYLCNTQGFDTHGGCMALHVVDWDMTKGSVIDESRNVVVDVVQYPGERGDEIKVAGINFPGLFINQLRDNCFSPDGNYILTTTEWGSVNKIVAISLGDGSVSPIHFDLSANDGASDSASQQFLCFTDDGTAIVTQSEPNRPTILGCLPSDFLAEVGVSKVVPSQLLADMSAISSTSFSSLKSDITMGCRYQLMNIHPEHGDVKAPVGLVLMLPNDADEEKLPLIVVPHGGPHSCMSTAFVPSYAFLCKHGRYAILHVNFRGSTGFGQAALESLAGNAGSWDVLDVVAATQHVIDAGIVDSNRIGICGGSHEASTSKLFPPKTKLTWVNGIAHLPEHMFDPTYVISMAFGNVKVDYCHNPSSMTSESDYLGFVKDGIQASTHQMGRITPEVDSLVEHLRAGLAEVGKSGRVIHIAHSQGSVITWLAAKRLTPDECRRIEIISFGGAATISTSEFPFARCINYYAVNDPILNVVPSAVKALKSGFSFGGGFEQEIIFLASRTGDPVKDHGLLNPTYLEALLWEGQRYQSLYLSSLLRSVDGAFVAPLASSLRWFPNFAYEVTRRIVVTTIILLMILRDLVKTILKDLLNLDKEAYEPVRIKQSP</sequence>
<dbReference type="AlphaFoldDB" id="A0ABD3MXU9"/>
<evidence type="ECO:0000256" key="7">
    <source>
        <dbReference type="ARBA" id="ARBA00022801"/>
    </source>
</evidence>
<dbReference type="Gene3D" id="3.40.50.1820">
    <property type="entry name" value="alpha/beta hydrolase"/>
    <property type="match status" value="1"/>
</dbReference>
<dbReference type="InterPro" id="IPR029058">
    <property type="entry name" value="AB_hydrolase_fold"/>
</dbReference>
<name>A0ABD3MXU9_9STRA</name>
<feature type="domain" description="Acylamino-acid-releasing enzyme N-terminal" evidence="10">
    <location>
        <begin position="86"/>
        <end position="508"/>
    </location>
</feature>
<dbReference type="PANTHER" id="PTHR42776">
    <property type="entry name" value="SERINE PEPTIDASE S9 FAMILY MEMBER"/>
    <property type="match status" value="1"/>
</dbReference>
<dbReference type="GO" id="GO:0005737">
    <property type="term" value="C:cytoplasm"/>
    <property type="evidence" value="ECO:0007669"/>
    <property type="project" value="UniProtKB-SubCell"/>
</dbReference>
<keyword evidence="6" id="KW-0963">Cytoplasm</keyword>
<dbReference type="InterPro" id="IPR001375">
    <property type="entry name" value="Peptidase_S9_cat"/>
</dbReference>
<accession>A0ABD3MXU9</accession>
<dbReference type="EMBL" id="JALLBG020000062">
    <property type="protein sequence ID" value="KAL3768715.1"/>
    <property type="molecule type" value="Genomic_DNA"/>
</dbReference>
<evidence type="ECO:0000313" key="11">
    <source>
        <dbReference type="EMBL" id="KAL3768715.1"/>
    </source>
</evidence>